<gene>
    <name evidence="2" type="ORF">BU204_24875</name>
</gene>
<dbReference type="GO" id="GO:0020037">
    <property type="term" value="F:heme binding"/>
    <property type="evidence" value="ECO:0007669"/>
    <property type="project" value="InterPro"/>
</dbReference>
<dbReference type="GO" id="GO:0016705">
    <property type="term" value="F:oxidoreductase activity, acting on paired donors, with incorporation or reduction of molecular oxygen"/>
    <property type="evidence" value="ECO:0007669"/>
    <property type="project" value="InterPro"/>
</dbReference>
<dbReference type="InterPro" id="IPR036396">
    <property type="entry name" value="Cyt_P450_sf"/>
</dbReference>
<dbReference type="GO" id="GO:0004497">
    <property type="term" value="F:monooxygenase activity"/>
    <property type="evidence" value="ECO:0007669"/>
    <property type="project" value="InterPro"/>
</dbReference>
<evidence type="ECO:0000313" key="2">
    <source>
        <dbReference type="EMBL" id="OLF14864.1"/>
    </source>
</evidence>
<evidence type="ECO:0000256" key="1">
    <source>
        <dbReference type="ARBA" id="ARBA00010617"/>
    </source>
</evidence>
<dbReference type="PANTHER" id="PTHR46696">
    <property type="entry name" value="P450, PUTATIVE (EUROFUNG)-RELATED"/>
    <property type="match status" value="1"/>
</dbReference>
<dbReference type="InterPro" id="IPR002397">
    <property type="entry name" value="Cyt_P450_B"/>
</dbReference>
<comment type="similarity">
    <text evidence="1">Belongs to the cytochrome P450 family.</text>
</comment>
<protein>
    <submittedName>
        <fullName evidence="2">Cytochrome</fullName>
    </submittedName>
</protein>
<organism evidence="2 3">
    <name type="scientific">Actinophytocola xanthii</name>
    <dbReference type="NCBI Taxonomy" id="1912961"/>
    <lineage>
        <taxon>Bacteria</taxon>
        <taxon>Bacillati</taxon>
        <taxon>Actinomycetota</taxon>
        <taxon>Actinomycetes</taxon>
        <taxon>Pseudonocardiales</taxon>
        <taxon>Pseudonocardiaceae</taxon>
    </lineage>
</organism>
<dbReference type="CDD" id="cd20623">
    <property type="entry name" value="CYP_unk"/>
    <property type="match status" value="1"/>
</dbReference>
<dbReference type="Proteomes" id="UP000185596">
    <property type="component" value="Unassembled WGS sequence"/>
</dbReference>
<comment type="caution">
    <text evidence="2">The sequence shown here is derived from an EMBL/GenBank/DDBJ whole genome shotgun (WGS) entry which is preliminary data.</text>
</comment>
<dbReference type="PRINTS" id="PR00359">
    <property type="entry name" value="BP450"/>
</dbReference>
<evidence type="ECO:0000313" key="3">
    <source>
        <dbReference type="Proteomes" id="UP000185596"/>
    </source>
</evidence>
<dbReference type="STRING" id="1912961.BU204_24875"/>
<dbReference type="AlphaFoldDB" id="A0A1Q8CKH6"/>
<dbReference type="GO" id="GO:0005506">
    <property type="term" value="F:iron ion binding"/>
    <property type="evidence" value="ECO:0007669"/>
    <property type="project" value="InterPro"/>
</dbReference>
<dbReference type="Gene3D" id="1.10.630.10">
    <property type="entry name" value="Cytochrome P450"/>
    <property type="match status" value="1"/>
</dbReference>
<dbReference type="EMBL" id="MSIE01000048">
    <property type="protein sequence ID" value="OLF14864.1"/>
    <property type="molecule type" value="Genomic_DNA"/>
</dbReference>
<sequence>MATLPPGPVRLYGPQFEKDPGALYAEIRRQHGPVAPVLLEGEVPAWFVCGYREVHQVTTDSQLFARDTRRWNAWSQVPQDWPLAAYVVHNPSVMFTEGTEHRRRAGAISDALDAVDQFELSTQCERIADQLIDEFAGTGEADLMAQYAERIPLRAAVAMCGMPTADMPGMVRDLGLSIDSSGQESLDAYGRVQQAMARLVADKRVAPGPDVPSRLLQHPSGLTDDEIVLDLLVVMAAAHQPTTYWIGNTIRLMLTDVRFATTLSGGRASVGQALNEVLWQDTPTQNFIGRFATRDTRLGGQRIRTGDLLVLGLAAANNDPHVRKDAGGAVGNRAQMSFGHGEHGCPYPAPELAEVIARTSIEVLLDRLPDLMLAVPAESLTWRPSIWMRGLTSLPVRFTAV</sequence>
<name>A0A1Q8CKH6_9PSEU</name>
<proteinExistence type="inferred from homology"/>
<keyword evidence="3" id="KW-1185">Reference proteome</keyword>
<dbReference type="OrthoDB" id="4133219at2"/>
<accession>A0A1Q8CKH6</accession>
<reference evidence="2 3" key="1">
    <citation type="submission" date="2016-12" db="EMBL/GenBank/DDBJ databases">
        <title>The draft genome sequence of Actinophytocola sp. 11-183.</title>
        <authorList>
            <person name="Wang W."/>
            <person name="Yuan L."/>
        </authorList>
    </citation>
    <scope>NUCLEOTIDE SEQUENCE [LARGE SCALE GENOMIC DNA]</scope>
    <source>
        <strain evidence="2 3">11-183</strain>
    </source>
</reference>
<dbReference type="PANTHER" id="PTHR46696:SF1">
    <property type="entry name" value="CYTOCHROME P450 YJIB-RELATED"/>
    <property type="match status" value="1"/>
</dbReference>
<dbReference type="SUPFAM" id="SSF48264">
    <property type="entry name" value="Cytochrome P450"/>
    <property type="match status" value="1"/>
</dbReference>